<reference evidence="1 2" key="1">
    <citation type="submission" date="2015-07" db="EMBL/GenBank/DDBJ databases">
        <authorList>
            <consortium name="Pathogen Informatics"/>
        </authorList>
    </citation>
    <scope>NUCLEOTIDE SEQUENCE [LARGE SCALE GENOMIC DNA]</scope>
    <source>
        <strain evidence="1 2">A51</strain>
    </source>
</reference>
<evidence type="ECO:0000313" key="2">
    <source>
        <dbReference type="Proteomes" id="UP000044806"/>
    </source>
</evidence>
<sequence>MHQLVLDSHRVIHQHLDLLHQQLSNHCEECDTSGIDSSGLEKRLAEWREDDEGSARMVLQQLHLIYRMLPELHMLASKFAVKVDSQSD</sequence>
<evidence type="ECO:0000313" key="1">
    <source>
        <dbReference type="EMBL" id="CSA62561.1"/>
    </source>
</evidence>
<gene>
    <name evidence="1" type="ORF">ERS013165_02044</name>
</gene>
<dbReference type="AlphaFoldDB" id="A0A655WP27"/>
<proteinExistence type="predicted"/>
<dbReference type="Proteomes" id="UP000044806">
    <property type="component" value="Unassembled WGS sequence"/>
</dbReference>
<protein>
    <submittedName>
        <fullName evidence="1">Membrane protein</fullName>
    </submittedName>
</protein>
<dbReference type="EMBL" id="CWOW01000009">
    <property type="protein sequence ID" value="CSA62561.1"/>
    <property type="molecule type" value="Genomic_DNA"/>
</dbReference>
<organism evidence="1 2">
    <name type="scientific">Vibrio cholerae</name>
    <dbReference type="NCBI Taxonomy" id="666"/>
    <lineage>
        <taxon>Bacteria</taxon>
        <taxon>Pseudomonadati</taxon>
        <taxon>Pseudomonadota</taxon>
        <taxon>Gammaproteobacteria</taxon>
        <taxon>Vibrionales</taxon>
        <taxon>Vibrionaceae</taxon>
        <taxon>Vibrio</taxon>
    </lineage>
</organism>
<name>A0A655WP27_VIBCL</name>
<accession>A0A655WP27</accession>